<dbReference type="SUPFAM" id="SSF53850">
    <property type="entry name" value="Periplasmic binding protein-like II"/>
    <property type="match status" value="1"/>
</dbReference>
<dbReference type="PRINTS" id="PR00039">
    <property type="entry name" value="HTHLYSR"/>
</dbReference>
<dbReference type="Pfam" id="PF03466">
    <property type="entry name" value="LysR_substrate"/>
    <property type="match status" value="1"/>
</dbReference>
<dbReference type="PROSITE" id="PS50931">
    <property type="entry name" value="HTH_LYSR"/>
    <property type="match status" value="1"/>
</dbReference>
<dbReference type="FunFam" id="1.10.10.10:FF:000001">
    <property type="entry name" value="LysR family transcriptional regulator"/>
    <property type="match status" value="1"/>
</dbReference>
<gene>
    <name evidence="6" type="ORF">CJ255_19120</name>
</gene>
<dbReference type="GO" id="GO:0000976">
    <property type="term" value="F:transcription cis-regulatory region binding"/>
    <property type="evidence" value="ECO:0007669"/>
    <property type="project" value="TreeGrafter"/>
</dbReference>
<dbReference type="CDD" id="cd05466">
    <property type="entry name" value="PBP2_LTTR_substrate"/>
    <property type="match status" value="1"/>
</dbReference>
<accession>A0A2A6RF11</accession>
<proteinExistence type="inferred from homology"/>
<organism evidence="6 7">
    <name type="scientific">Candidatus Viridilinea mediisalina</name>
    <dbReference type="NCBI Taxonomy" id="2024553"/>
    <lineage>
        <taxon>Bacteria</taxon>
        <taxon>Bacillati</taxon>
        <taxon>Chloroflexota</taxon>
        <taxon>Chloroflexia</taxon>
        <taxon>Chloroflexales</taxon>
        <taxon>Chloroflexineae</taxon>
        <taxon>Oscillochloridaceae</taxon>
        <taxon>Candidatus Viridilinea</taxon>
    </lineage>
</organism>
<evidence type="ECO:0000256" key="1">
    <source>
        <dbReference type="ARBA" id="ARBA00009437"/>
    </source>
</evidence>
<keyword evidence="4" id="KW-0804">Transcription</keyword>
<dbReference type="InterPro" id="IPR000847">
    <property type="entry name" value="LysR_HTH_N"/>
</dbReference>
<comment type="similarity">
    <text evidence="1">Belongs to the LysR transcriptional regulatory family.</text>
</comment>
<dbReference type="EMBL" id="NQWI01000139">
    <property type="protein sequence ID" value="PDW01451.1"/>
    <property type="molecule type" value="Genomic_DNA"/>
</dbReference>
<dbReference type="InterPro" id="IPR036390">
    <property type="entry name" value="WH_DNA-bd_sf"/>
</dbReference>
<dbReference type="PANTHER" id="PTHR30126">
    <property type="entry name" value="HTH-TYPE TRANSCRIPTIONAL REGULATOR"/>
    <property type="match status" value="1"/>
</dbReference>
<dbReference type="AlphaFoldDB" id="A0A2A6RF11"/>
<feature type="domain" description="HTH lysR-type" evidence="5">
    <location>
        <begin position="1"/>
        <end position="60"/>
    </location>
</feature>
<dbReference type="SUPFAM" id="SSF46785">
    <property type="entry name" value="Winged helix' DNA-binding domain"/>
    <property type="match status" value="1"/>
</dbReference>
<protein>
    <recommendedName>
        <fullName evidence="5">HTH lysR-type domain-containing protein</fullName>
    </recommendedName>
</protein>
<dbReference type="InterPro" id="IPR005119">
    <property type="entry name" value="LysR_subst-bd"/>
</dbReference>
<keyword evidence="3" id="KW-0238">DNA-binding</keyword>
<dbReference type="InterPro" id="IPR036388">
    <property type="entry name" value="WH-like_DNA-bd_sf"/>
</dbReference>
<keyword evidence="2" id="KW-0805">Transcription regulation</keyword>
<reference evidence="7" key="1">
    <citation type="submission" date="2017-08" db="EMBL/GenBank/DDBJ databases">
        <authorList>
            <person name="Grouzdev D.S."/>
            <person name="Gaisin V.A."/>
            <person name="Rysina M.S."/>
            <person name="Gorlenko V.M."/>
        </authorList>
    </citation>
    <scope>NUCLEOTIDE SEQUENCE [LARGE SCALE GENOMIC DNA]</scope>
    <source>
        <strain evidence="7">Kir15-3F</strain>
    </source>
</reference>
<name>A0A2A6RF11_9CHLR</name>
<dbReference type="PANTHER" id="PTHR30126:SF97">
    <property type="entry name" value="HTH-TYPE TRANSCRIPTIONAL REGULATOR ABGR"/>
    <property type="match status" value="1"/>
</dbReference>
<evidence type="ECO:0000313" key="6">
    <source>
        <dbReference type="EMBL" id="PDW01451.1"/>
    </source>
</evidence>
<evidence type="ECO:0000256" key="2">
    <source>
        <dbReference type="ARBA" id="ARBA00023015"/>
    </source>
</evidence>
<evidence type="ECO:0000256" key="4">
    <source>
        <dbReference type="ARBA" id="ARBA00023163"/>
    </source>
</evidence>
<dbReference type="Gene3D" id="1.10.10.10">
    <property type="entry name" value="Winged helix-like DNA-binding domain superfamily/Winged helix DNA-binding domain"/>
    <property type="match status" value="1"/>
</dbReference>
<evidence type="ECO:0000256" key="3">
    <source>
        <dbReference type="ARBA" id="ARBA00023125"/>
    </source>
</evidence>
<dbReference type="OrthoDB" id="9778774at2"/>
<dbReference type="GO" id="GO:0003700">
    <property type="term" value="F:DNA-binding transcription factor activity"/>
    <property type="evidence" value="ECO:0007669"/>
    <property type="project" value="InterPro"/>
</dbReference>
<evidence type="ECO:0000259" key="5">
    <source>
        <dbReference type="PROSITE" id="PS50931"/>
    </source>
</evidence>
<dbReference type="RefSeq" id="WP_097645693.1">
    <property type="nucleotide sequence ID" value="NZ_NQWI01000139.1"/>
</dbReference>
<comment type="caution">
    <text evidence="6">The sequence shown here is derived from an EMBL/GenBank/DDBJ whole genome shotgun (WGS) entry which is preliminary data.</text>
</comment>
<dbReference type="Gene3D" id="3.40.190.290">
    <property type="match status" value="1"/>
</dbReference>
<evidence type="ECO:0000313" key="7">
    <source>
        <dbReference type="Proteomes" id="UP000220527"/>
    </source>
</evidence>
<keyword evidence="7" id="KW-1185">Reference proteome</keyword>
<sequence>MLNTFHLRTFLAVVDAGSYSAAAEVLHMSQPAISQQIRALEEQLGEMRLFRRVGKKMVLTHAGEELLVSARELVQLATRAEQNMLALKGQVTGRVLLGCTSSSGERLLPRLLADFQPQFPGIMPELLIASADELLDALAERQLGLVLLEEQQRRRGLELTPLGSEVLVLLAPTGHALLKQEQVLPPSLRMQPLVLPRPGSPLRRTIEEGLRRRGVPATELRPVFETDSVAALLHAARAGLGLTFVPQSCAPPRSEGLGSVDLAGLPLQQEWFLGRLRERSLPRAVQTLYDYMLSPAARLILVRAGLHCGIGASR</sequence>
<dbReference type="Pfam" id="PF00126">
    <property type="entry name" value="HTH_1"/>
    <property type="match status" value="1"/>
</dbReference>
<dbReference type="Proteomes" id="UP000220527">
    <property type="component" value="Unassembled WGS sequence"/>
</dbReference>